<evidence type="ECO:0000313" key="7">
    <source>
        <dbReference type="Proteomes" id="UP000051587"/>
    </source>
</evidence>
<dbReference type="AlphaFoldDB" id="A0A0P1F532"/>
<evidence type="ECO:0000259" key="5">
    <source>
        <dbReference type="PROSITE" id="PS50109"/>
    </source>
</evidence>
<proteinExistence type="predicted"/>
<dbReference type="PANTHER" id="PTHR24421">
    <property type="entry name" value="NITRATE/NITRITE SENSOR PROTEIN NARX-RELATED"/>
    <property type="match status" value="1"/>
</dbReference>
<dbReference type="RefSeq" id="WP_082644039.1">
    <property type="nucleotide sequence ID" value="NZ_CP051181.1"/>
</dbReference>
<gene>
    <name evidence="6" type="primary">liaS</name>
    <name evidence="6" type="ORF">TG4357_00345</name>
</gene>
<keyword evidence="4" id="KW-1133">Transmembrane helix</keyword>
<dbReference type="SUPFAM" id="SSF55874">
    <property type="entry name" value="ATPase domain of HSP90 chaperone/DNA topoisomerase II/histidine kinase"/>
    <property type="match status" value="1"/>
</dbReference>
<protein>
    <submittedName>
        <fullName evidence="6">Sensor histidine kinase LiaS</fullName>
        <ecNumber evidence="6">2.7.13.3</ecNumber>
    </submittedName>
</protein>
<evidence type="ECO:0000313" key="6">
    <source>
        <dbReference type="EMBL" id="CUH62844.1"/>
    </source>
</evidence>
<dbReference type="Proteomes" id="UP000051587">
    <property type="component" value="Unassembled WGS sequence"/>
</dbReference>
<dbReference type="InterPro" id="IPR003594">
    <property type="entry name" value="HATPase_dom"/>
</dbReference>
<organism evidence="6 7">
    <name type="scientific">Thalassovita gelatinovora</name>
    <name type="common">Thalassobius gelatinovorus</name>
    <dbReference type="NCBI Taxonomy" id="53501"/>
    <lineage>
        <taxon>Bacteria</taxon>
        <taxon>Pseudomonadati</taxon>
        <taxon>Pseudomonadota</taxon>
        <taxon>Alphaproteobacteria</taxon>
        <taxon>Rhodobacterales</taxon>
        <taxon>Roseobacteraceae</taxon>
        <taxon>Thalassovita</taxon>
    </lineage>
</organism>
<dbReference type="InterPro" id="IPR005467">
    <property type="entry name" value="His_kinase_dom"/>
</dbReference>
<feature type="transmembrane region" description="Helical" evidence="4">
    <location>
        <begin position="172"/>
        <end position="194"/>
    </location>
</feature>
<accession>A0A0P1F532</accession>
<keyword evidence="4" id="KW-0812">Transmembrane</keyword>
<dbReference type="Gene3D" id="1.20.5.1930">
    <property type="match status" value="1"/>
</dbReference>
<dbReference type="Pfam" id="PF02518">
    <property type="entry name" value="HATPase_c"/>
    <property type="match status" value="1"/>
</dbReference>
<dbReference type="GO" id="GO:0004673">
    <property type="term" value="F:protein histidine kinase activity"/>
    <property type="evidence" value="ECO:0007669"/>
    <property type="project" value="UniProtKB-EC"/>
</dbReference>
<feature type="transmembrane region" description="Helical" evidence="4">
    <location>
        <begin position="390"/>
        <end position="407"/>
    </location>
</feature>
<dbReference type="SMART" id="SM00387">
    <property type="entry name" value="HATPase_c"/>
    <property type="match status" value="1"/>
</dbReference>
<keyword evidence="4" id="KW-0472">Membrane</keyword>
<dbReference type="EMBL" id="CYSA01000003">
    <property type="protein sequence ID" value="CUH62844.1"/>
    <property type="molecule type" value="Genomic_DNA"/>
</dbReference>
<evidence type="ECO:0000256" key="2">
    <source>
        <dbReference type="ARBA" id="ARBA00022777"/>
    </source>
</evidence>
<dbReference type="OrthoDB" id="9778496at2"/>
<dbReference type="Gene3D" id="3.30.565.10">
    <property type="entry name" value="Histidine kinase-like ATPase, C-terminal domain"/>
    <property type="match status" value="1"/>
</dbReference>
<evidence type="ECO:0000256" key="4">
    <source>
        <dbReference type="SAM" id="Phobius"/>
    </source>
</evidence>
<keyword evidence="2 6" id="KW-0418">Kinase</keyword>
<feature type="transmembrane region" description="Helical" evidence="4">
    <location>
        <begin position="332"/>
        <end position="352"/>
    </location>
</feature>
<reference evidence="6 7" key="1">
    <citation type="submission" date="2015-09" db="EMBL/GenBank/DDBJ databases">
        <authorList>
            <consortium name="Swine Surveillance"/>
        </authorList>
    </citation>
    <scope>NUCLEOTIDE SEQUENCE [LARGE SCALE GENOMIC DNA]</scope>
    <source>
        <strain evidence="6 7">CECT 4357</strain>
    </source>
</reference>
<evidence type="ECO:0000256" key="1">
    <source>
        <dbReference type="ARBA" id="ARBA00022679"/>
    </source>
</evidence>
<feature type="transmembrane region" description="Helical" evidence="4">
    <location>
        <begin position="269"/>
        <end position="287"/>
    </location>
</feature>
<feature type="domain" description="Histidine kinase" evidence="5">
    <location>
        <begin position="535"/>
        <end position="713"/>
    </location>
</feature>
<dbReference type="GO" id="GO:0000160">
    <property type="term" value="P:phosphorelay signal transduction system"/>
    <property type="evidence" value="ECO:0007669"/>
    <property type="project" value="UniProtKB-KW"/>
</dbReference>
<dbReference type="CDD" id="cd16917">
    <property type="entry name" value="HATPase_UhpB-NarQ-NarX-like"/>
    <property type="match status" value="1"/>
</dbReference>
<keyword evidence="3" id="KW-0902">Two-component regulatory system</keyword>
<feature type="transmembrane region" description="Helical" evidence="4">
    <location>
        <begin position="364"/>
        <end position="384"/>
    </location>
</feature>
<keyword evidence="7" id="KW-1185">Reference proteome</keyword>
<dbReference type="EC" id="2.7.13.3" evidence="6"/>
<feature type="transmembrane region" description="Helical" evidence="4">
    <location>
        <begin position="145"/>
        <end position="165"/>
    </location>
</feature>
<sequence length="718" mass="78904">MRMTPALTLVAALLIVAFTVVTALYIALHQPWMGTTLTISPSGGLSINTPSRYGPNSTLPADSVLRAIGQDRGEGKIPLVTTDVIEEPDFFDTFLDMDGFFHRQGQLHDILSRPTIYADLDIAGTPLSDAEISVSAQRPLASLPLVFWVQLFVGITGFFIAAWVWSLKRTELPTFFFALAGFGLMISATSAAIYSTRELALPETLFSLLSSLNHIGALTFGAGMIGLFLSYPYRLVGTGLAFLPSLLLAFWVAADWFRLLEGPPLARQLPIILAMATIAICVVLQFWKTRGDPRARAVLRWLGLSVLIGAGLFVLTSIVPELFGAGRLQSQGYSFLYFLIIYVGVALGVSRYRLFDLEEWAFRILFYMGGILLIVLLDVALVLIVSIEEVPAFSLSFVLVALFYLPFRDSLWRLFMSNTDRNREALFTHVVDIALTPTGKSQTSRWQNLLAQIYNPLDIHPAETSDRSGIEKEGLGMVIPAIGNIPALRLEYANQGRKLFSQRDQDLAGELISMLTHTYESRQAFEQGVAEERSRIARDMHDNIGAQLLGALHSRNAERKDGMIRASLSDLRDIINNLSHTGLSLQEVLADLRAETVDRVHNADIALQWQFSGDENATLSPGSVHAFRSILREAISNVIRHSQAGQVSISVTRDGDAVALTIEDDGVGFDPAHQHAGNGITNMRARIENLGGIFEMTSSSRGTRIAARLPLADTENQA</sequence>
<dbReference type="STRING" id="53501.SAMN04488043_103245"/>
<dbReference type="InterPro" id="IPR050482">
    <property type="entry name" value="Sensor_HK_TwoCompSys"/>
</dbReference>
<feature type="transmembrane region" description="Helical" evidence="4">
    <location>
        <begin position="214"/>
        <end position="233"/>
    </location>
</feature>
<keyword evidence="1 6" id="KW-0808">Transferase</keyword>
<evidence type="ECO:0000256" key="3">
    <source>
        <dbReference type="ARBA" id="ARBA00023012"/>
    </source>
</evidence>
<feature type="transmembrane region" description="Helical" evidence="4">
    <location>
        <begin position="299"/>
        <end position="320"/>
    </location>
</feature>
<name>A0A0P1F532_THAGE</name>
<feature type="transmembrane region" description="Helical" evidence="4">
    <location>
        <begin position="240"/>
        <end position="257"/>
    </location>
</feature>
<dbReference type="InterPro" id="IPR036890">
    <property type="entry name" value="HATPase_C_sf"/>
</dbReference>
<dbReference type="PROSITE" id="PS50109">
    <property type="entry name" value="HIS_KIN"/>
    <property type="match status" value="1"/>
</dbReference>